<feature type="transmembrane region" description="Helical" evidence="6">
    <location>
        <begin position="27"/>
        <end position="45"/>
    </location>
</feature>
<dbReference type="InterPro" id="IPR003856">
    <property type="entry name" value="LPS_length_determ_N"/>
</dbReference>
<evidence type="ECO:0000313" key="8">
    <source>
        <dbReference type="EMBL" id="SDX56681.1"/>
    </source>
</evidence>
<accession>A0A1H3CR91</accession>
<dbReference type="GO" id="GO:0005886">
    <property type="term" value="C:plasma membrane"/>
    <property type="evidence" value="ECO:0007669"/>
    <property type="project" value="UniProtKB-SubCell"/>
</dbReference>
<evidence type="ECO:0000259" key="7">
    <source>
        <dbReference type="Pfam" id="PF02706"/>
    </source>
</evidence>
<proteinExistence type="predicted"/>
<reference evidence="8 9" key="1">
    <citation type="submission" date="2016-10" db="EMBL/GenBank/DDBJ databases">
        <authorList>
            <person name="de Groot N.N."/>
        </authorList>
    </citation>
    <scope>NUCLEOTIDE SEQUENCE [LARGE SCALE GENOMIC DNA]</scope>
    <source>
        <strain evidence="8 9">DSM 19219</strain>
    </source>
</reference>
<dbReference type="Pfam" id="PF02706">
    <property type="entry name" value="Wzz"/>
    <property type="match status" value="1"/>
</dbReference>
<keyword evidence="2" id="KW-1003">Cell membrane</keyword>
<evidence type="ECO:0000256" key="6">
    <source>
        <dbReference type="SAM" id="Phobius"/>
    </source>
</evidence>
<evidence type="ECO:0000256" key="4">
    <source>
        <dbReference type="ARBA" id="ARBA00022989"/>
    </source>
</evidence>
<evidence type="ECO:0000256" key="5">
    <source>
        <dbReference type="ARBA" id="ARBA00023136"/>
    </source>
</evidence>
<dbReference type="AlphaFoldDB" id="A0A1H3CR91"/>
<organism evidence="8 9">
    <name type="scientific">Aidingimonas halophila</name>
    <dbReference type="NCBI Taxonomy" id="574349"/>
    <lineage>
        <taxon>Bacteria</taxon>
        <taxon>Pseudomonadati</taxon>
        <taxon>Pseudomonadota</taxon>
        <taxon>Gammaproteobacteria</taxon>
        <taxon>Oceanospirillales</taxon>
        <taxon>Halomonadaceae</taxon>
        <taxon>Aidingimonas</taxon>
    </lineage>
</organism>
<feature type="domain" description="Polysaccharide chain length determinant N-terminal" evidence="7">
    <location>
        <begin position="10"/>
        <end position="55"/>
    </location>
</feature>
<dbReference type="PANTHER" id="PTHR32309:SF13">
    <property type="entry name" value="FERRIC ENTEROBACTIN TRANSPORT PROTEIN FEPE"/>
    <property type="match status" value="1"/>
</dbReference>
<dbReference type="GO" id="GO:0004713">
    <property type="term" value="F:protein tyrosine kinase activity"/>
    <property type="evidence" value="ECO:0007669"/>
    <property type="project" value="TreeGrafter"/>
</dbReference>
<name>A0A1H3CR91_9GAMM</name>
<dbReference type="PANTHER" id="PTHR32309">
    <property type="entry name" value="TYROSINE-PROTEIN KINASE"/>
    <property type="match status" value="1"/>
</dbReference>
<evidence type="ECO:0000313" key="9">
    <source>
        <dbReference type="Proteomes" id="UP000198500"/>
    </source>
</evidence>
<keyword evidence="9" id="KW-1185">Reference proteome</keyword>
<keyword evidence="4 6" id="KW-1133">Transmembrane helix</keyword>
<comment type="subcellular location">
    <subcellularLocation>
        <location evidence="1">Cell membrane</location>
        <topology evidence="1">Multi-pass membrane protein</topology>
    </subcellularLocation>
</comment>
<dbReference type="InterPro" id="IPR050445">
    <property type="entry name" value="Bact_polysacc_biosynth/exp"/>
</dbReference>
<keyword evidence="3 6" id="KW-0812">Transmembrane</keyword>
<evidence type="ECO:0000256" key="3">
    <source>
        <dbReference type="ARBA" id="ARBA00022692"/>
    </source>
</evidence>
<feature type="transmembrane region" description="Helical" evidence="6">
    <location>
        <begin position="212"/>
        <end position="233"/>
    </location>
</feature>
<evidence type="ECO:0000256" key="2">
    <source>
        <dbReference type="ARBA" id="ARBA00022475"/>
    </source>
</evidence>
<dbReference type="EMBL" id="FNNI01000006">
    <property type="protein sequence ID" value="SDX56681.1"/>
    <property type="molecule type" value="Genomic_DNA"/>
</dbReference>
<dbReference type="Proteomes" id="UP000198500">
    <property type="component" value="Unassembled WGS sequence"/>
</dbReference>
<protein>
    <submittedName>
        <fullName evidence="8">Chain length determinant protein</fullName>
    </submittedName>
</protein>
<evidence type="ECO:0000256" key="1">
    <source>
        <dbReference type="ARBA" id="ARBA00004651"/>
    </source>
</evidence>
<dbReference type="OrthoDB" id="5781423at2"/>
<sequence length="249" mass="27454">MNNQTSRPDDEISLVDLALILVRQWKLMLGVFLAVILLAVVYLVFQPDTYTYTSLYDIAEVEDDEGDIAGLEDPNAVLTRLRTQTLPAEVRTYLENEGLDTLPFEIRANYVEGTRLISLTTQSAEANAEAIESLHQQVFEAVAESQQALVERTRNSLQTRLEGIQTAISETGIADERLTEAAREYDNRLSSLTEGNISQVASRSLEAQGASAGLVIGLAVVLGMIMAVMAAFLRHFMMAVRASLREESN</sequence>
<dbReference type="STRING" id="574349.SAMN05443545_10685"/>
<dbReference type="RefSeq" id="WP_092570152.1">
    <property type="nucleotide sequence ID" value="NZ_BMXH01000010.1"/>
</dbReference>
<gene>
    <name evidence="8" type="ORF">SAMN05443545_10685</name>
</gene>
<keyword evidence="5 6" id="KW-0472">Membrane</keyword>